<sequence>MTATLHSIHHGFMACALAACAVVGLKPPSGGGLGNRWSRGKDDPDRFPITPFVVLLPATLAGIPFAILKRQQQQRSQVSNSLPVDMYGTDFSGHWRLERSENFDEYLTSMNVSATHRSFATRATVEQRITRNTDGDLAAFEICVLNRLGVKCESFTVGKKPLESSDARGDPIVKHIDWEDKAKRILRTRVDSSVGTLVDKRFLETPDKMVMELISPTDVRAYRHFTRINKPSGVDNSFQHSTTALAAVAGSHAPVAR</sequence>
<name>A0A6S8B946_9STRA</name>
<evidence type="ECO:0000313" key="4">
    <source>
        <dbReference type="EMBL" id="CAE0364218.1"/>
    </source>
</evidence>
<dbReference type="PROSITE" id="PS00214">
    <property type="entry name" value="FABP"/>
    <property type="match status" value="1"/>
</dbReference>
<dbReference type="EMBL" id="HBIJ01007053">
    <property type="protein sequence ID" value="CAE0364219.1"/>
    <property type="molecule type" value="Transcribed_RNA"/>
</dbReference>
<evidence type="ECO:0000259" key="2">
    <source>
        <dbReference type="PROSITE" id="PS00214"/>
    </source>
</evidence>
<dbReference type="SUPFAM" id="SSF50814">
    <property type="entry name" value="Lipocalins"/>
    <property type="match status" value="1"/>
</dbReference>
<accession>A0A6S8B946</accession>
<evidence type="ECO:0000256" key="1">
    <source>
        <dbReference type="SAM" id="Phobius"/>
    </source>
</evidence>
<proteinExistence type="predicted"/>
<dbReference type="EMBL" id="HBIJ01007051">
    <property type="protein sequence ID" value="CAE0364217.1"/>
    <property type="molecule type" value="Transcribed_RNA"/>
</dbReference>
<reference evidence="3" key="1">
    <citation type="submission" date="2021-01" db="EMBL/GenBank/DDBJ databases">
        <authorList>
            <person name="Corre E."/>
            <person name="Pelletier E."/>
            <person name="Niang G."/>
            <person name="Scheremetjew M."/>
            <person name="Finn R."/>
            <person name="Kale V."/>
            <person name="Holt S."/>
            <person name="Cochrane G."/>
            <person name="Meng A."/>
            <person name="Brown T."/>
            <person name="Cohen L."/>
        </authorList>
    </citation>
    <scope>NUCLEOTIDE SEQUENCE</scope>
    <source>
        <strain evidence="3">CCMP1510</strain>
    </source>
</reference>
<dbReference type="InterPro" id="IPR012674">
    <property type="entry name" value="Calycin"/>
</dbReference>
<protein>
    <recommendedName>
        <fullName evidence="2">Cytosolic fatty-acid binding proteins domain-containing protein</fullName>
    </recommendedName>
</protein>
<organism evidence="3">
    <name type="scientific">Aureoumbra lagunensis</name>
    <dbReference type="NCBI Taxonomy" id="44058"/>
    <lineage>
        <taxon>Eukaryota</taxon>
        <taxon>Sar</taxon>
        <taxon>Stramenopiles</taxon>
        <taxon>Ochrophyta</taxon>
        <taxon>Pelagophyceae</taxon>
        <taxon>Pelagomonadales</taxon>
        <taxon>Aureoumbra</taxon>
    </lineage>
</organism>
<dbReference type="EMBL" id="HBIJ01007052">
    <property type="protein sequence ID" value="CAE0364218.1"/>
    <property type="molecule type" value="Transcribed_RNA"/>
</dbReference>
<keyword evidence="1" id="KW-0812">Transmembrane</keyword>
<keyword evidence="1" id="KW-1133">Transmembrane helix</keyword>
<dbReference type="Gene3D" id="2.40.128.20">
    <property type="match status" value="1"/>
</dbReference>
<keyword evidence="1" id="KW-0472">Membrane</keyword>
<dbReference type="AlphaFoldDB" id="A0A6S8B946"/>
<dbReference type="GO" id="GO:0008289">
    <property type="term" value="F:lipid binding"/>
    <property type="evidence" value="ECO:0007669"/>
    <property type="project" value="InterPro"/>
</dbReference>
<feature type="domain" description="Cytosolic fatty-acid binding proteins" evidence="2">
    <location>
        <begin position="93"/>
        <end position="110"/>
    </location>
</feature>
<evidence type="ECO:0000313" key="3">
    <source>
        <dbReference type="EMBL" id="CAE0364217.1"/>
    </source>
</evidence>
<gene>
    <name evidence="3" type="ORF">ALAG00032_LOCUS4958</name>
    <name evidence="4" type="ORF">ALAG00032_LOCUS4959</name>
    <name evidence="5" type="ORF">ALAG00032_LOCUS4960</name>
</gene>
<feature type="transmembrane region" description="Helical" evidence="1">
    <location>
        <begin position="49"/>
        <end position="68"/>
    </location>
</feature>
<evidence type="ECO:0000313" key="5">
    <source>
        <dbReference type="EMBL" id="CAE0364219.1"/>
    </source>
</evidence>
<dbReference type="InterPro" id="IPR000463">
    <property type="entry name" value="Fatty_acid-bd"/>
</dbReference>